<dbReference type="InterPro" id="IPR029787">
    <property type="entry name" value="Nucleotide_cyclase"/>
</dbReference>
<dbReference type="PANTHER" id="PTHR45138:SF9">
    <property type="entry name" value="DIGUANYLATE CYCLASE DGCM-RELATED"/>
    <property type="match status" value="1"/>
</dbReference>
<dbReference type="GO" id="GO:1902201">
    <property type="term" value="P:negative regulation of bacterial-type flagellum-dependent cell motility"/>
    <property type="evidence" value="ECO:0007669"/>
    <property type="project" value="TreeGrafter"/>
</dbReference>
<keyword evidence="4" id="KW-0597">Phosphoprotein</keyword>
<dbReference type="GO" id="GO:0000160">
    <property type="term" value="P:phosphorelay signal transduction system"/>
    <property type="evidence" value="ECO:0007669"/>
    <property type="project" value="InterPro"/>
</dbReference>
<protein>
    <recommendedName>
        <fullName evidence="2">diguanylate cyclase</fullName>
        <ecNumber evidence="2">2.7.7.65</ecNumber>
    </recommendedName>
</protein>
<dbReference type="Proteomes" id="UP000664056">
    <property type="component" value="Unassembled WGS sequence"/>
</dbReference>
<comment type="caution">
    <text evidence="7">The sequence shown here is derived from an EMBL/GenBank/DDBJ whole genome shotgun (WGS) entry which is preliminary data.</text>
</comment>
<dbReference type="InterPro" id="IPR050469">
    <property type="entry name" value="Diguanylate_Cyclase"/>
</dbReference>
<dbReference type="Pfam" id="PF00072">
    <property type="entry name" value="Response_reg"/>
    <property type="match status" value="1"/>
</dbReference>
<dbReference type="NCBIfam" id="TIGR00254">
    <property type="entry name" value="GGDEF"/>
    <property type="match status" value="1"/>
</dbReference>
<evidence type="ECO:0000259" key="6">
    <source>
        <dbReference type="PROSITE" id="PS50887"/>
    </source>
</evidence>
<dbReference type="RefSeq" id="WP_045589770.1">
    <property type="nucleotide sequence ID" value="NZ_CP151592.1"/>
</dbReference>
<dbReference type="CDD" id="cd01949">
    <property type="entry name" value="GGDEF"/>
    <property type="match status" value="1"/>
</dbReference>
<feature type="domain" description="Response regulatory" evidence="5">
    <location>
        <begin position="13"/>
        <end position="128"/>
    </location>
</feature>
<dbReference type="InterPro" id="IPR000160">
    <property type="entry name" value="GGDEF_dom"/>
</dbReference>
<dbReference type="Gene3D" id="3.30.70.270">
    <property type="match status" value="1"/>
</dbReference>
<dbReference type="GO" id="GO:0043709">
    <property type="term" value="P:cell adhesion involved in single-species biofilm formation"/>
    <property type="evidence" value="ECO:0007669"/>
    <property type="project" value="TreeGrafter"/>
</dbReference>
<evidence type="ECO:0000259" key="5">
    <source>
        <dbReference type="PROSITE" id="PS50110"/>
    </source>
</evidence>
<comment type="cofactor">
    <cofactor evidence="1">
        <name>Mg(2+)</name>
        <dbReference type="ChEBI" id="CHEBI:18420"/>
    </cofactor>
</comment>
<evidence type="ECO:0000256" key="4">
    <source>
        <dbReference type="PROSITE-ProRule" id="PRU00169"/>
    </source>
</evidence>
<dbReference type="PANTHER" id="PTHR45138">
    <property type="entry name" value="REGULATORY COMPONENTS OF SENSORY TRANSDUCTION SYSTEM"/>
    <property type="match status" value="1"/>
</dbReference>
<evidence type="ECO:0000256" key="2">
    <source>
        <dbReference type="ARBA" id="ARBA00012528"/>
    </source>
</evidence>
<dbReference type="PROSITE" id="PS50110">
    <property type="entry name" value="RESPONSE_REGULATORY"/>
    <property type="match status" value="1"/>
</dbReference>
<feature type="domain" description="GGDEF" evidence="6">
    <location>
        <begin position="171"/>
        <end position="308"/>
    </location>
</feature>
<dbReference type="SUPFAM" id="SSF52172">
    <property type="entry name" value="CheY-like"/>
    <property type="match status" value="1"/>
</dbReference>
<evidence type="ECO:0000313" key="8">
    <source>
        <dbReference type="Proteomes" id="UP000664056"/>
    </source>
</evidence>
<organism evidence="7 8">
    <name type="scientific">Vibrio vulnificus</name>
    <dbReference type="NCBI Taxonomy" id="672"/>
    <lineage>
        <taxon>Bacteria</taxon>
        <taxon>Pseudomonadati</taxon>
        <taxon>Pseudomonadota</taxon>
        <taxon>Gammaproteobacteria</taxon>
        <taxon>Vibrionales</taxon>
        <taxon>Vibrionaceae</taxon>
        <taxon>Vibrio</taxon>
    </lineage>
</organism>
<proteinExistence type="predicted"/>
<dbReference type="EC" id="2.7.7.65" evidence="2"/>
<name>A0AAW4H9P4_VIBVL</name>
<sequence length="321" mass="36062">MLGELKRLQEQATVLVVDDEAMNREVIKACLSVSYNVITAKNGKEAVELAKARRPDLILLDIIMDEMDGWTTCSIIKSSSDIAHIPVIFATSRDDDDTQIRCWEAGCVDFITKPINFSTLSHRVRTHIAHKLKTELLENLAKYDVLTKLYCRRALEEDYPVVAGHCLRNRNPISILIADIDDFKLYNDTYGHLPGDEVLLKVASLLKDALHRITDRFYRFGGEEFVALLPNTDCNGANIMAHRLNQVLRTEKIVHRGSELGFVTISIGGICFEHSQIPKSSSDAFSMADKALYQAKSSGKNRHIVKNYDPYCFGTLTSGKL</sequence>
<dbReference type="SMART" id="SM00267">
    <property type="entry name" value="GGDEF"/>
    <property type="match status" value="1"/>
</dbReference>
<dbReference type="Pfam" id="PF00990">
    <property type="entry name" value="GGDEF"/>
    <property type="match status" value="1"/>
</dbReference>
<evidence type="ECO:0000313" key="7">
    <source>
        <dbReference type="EMBL" id="MBN8121375.1"/>
    </source>
</evidence>
<dbReference type="EMBL" id="JAFKOQ010000002">
    <property type="protein sequence ID" value="MBN8121375.1"/>
    <property type="molecule type" value="Genomic_DNA"/>
</dbReference>
<dbReference type="InterPro" id="IPR011006">
    <property type="entry name" value="CheY-like_superfamily"/>
</dbReference>
<dbReference type="SUPFAM" id="SSF55073">
    <property type="entry name" value="Nucleotide cyclase"/>
    <property type="match status" value="1"/>
</dbReference>
<evidence type="ECO:0000256" key="1">
    <source>
        <dbReference type="ARBA" id="ARBA00001946"/>
    </source>
</evidence>
<dbReference type="GO" id="GO:0005886">
    <property type="term" value="C:plasma membrane"/>
    <property type="evidence" value="ECO:0007669"/>
    <property type="project" value="TreeGrafter"/>
</dbReference>
<evidence type="ECO:0000256" key="3">
    <source>
        <dbReference type="ARBA" id="ARBA00034247"/>
    </source>
</evidence>
<dbReference type="FunFam" id="3.30.70.270:FF:000001">
    <property type="entry name" value="Diguanylate cyclase domain protein"/>
    <property type="match status" value="1"/>
</dbReference>
<reference evidence="7" key="1">
    <citation type="submission" date="2021-03" db="EMBL/GenBank/DDBJ databases">
        <title>Study of the foodborne Vibrio vulnificus isolates from China.</title>
        <authorList>
            <person name="Zheng Z."/>
            <person name="Ye L."/>
        </authorList>
    </citation>
    <scope>NUCLEOTIDE SEQUENCE</scope>
    <source>
        <strain evidence="7">Vv1582</strain>
    </source>
</reference>
<feature type="modified residue" description="4-aspartylphosphate" evidence="4">
    <location>
        <position position="61"/>
    </location>
</feature>
<gene>
    <name evidence="7" type="ORF">J0J18_06500</name>
</gene>
<accession>A0AAW4H9P4</accession>
<dbReference type="PROSITE" id="PS50887">
    <property type="entry name" value="GGDEF"/>
    <property type="match status" value="1"/>
</dbReference>
<dbReference type="InterPro" id="IPR043128">
    <property type="entry name" value="Rev_trsase/Diguanyl_cyclase"/>
</dbReference>
<dbReference type="AlphaFoldDB" id="A0AAW4H9P4"/>
<dbReference type="InterPro" id="IPR001789">
    <property type="entry name" value="Sig_transdc_resp-reg_receiver"/>
</dbReference>
<dbReference type="Gene3D" id="3.40.50.2300">
    <property type="match status" value="1"/>
</dbReference>
<dbReference type="GO" id="GO:0052621">
    <property type="term" value="F:diguanylate cyclase activity"/>
    <property type="evidence" value="ECO:0007669"/>
    <property type="project" value="UniProtKB-EC"/>
</dbReference>
<dbReference type="SMART" id="SM00448">
    <property type="entry name" value="REC"/>
    <property type="match status" value="1"/>
</dbReference>
<comment type="catalytic activity">
    <reaction evidence="3">
        <text>2 GTP = 3',3'-c-di-GMP + 2 diphosphate</text>
        <dbReference type="Rhea" id="RHEA:24898"/>
        <dbReference type="ChEBI" id="CHEBI:33019"/>
        <dbReference type="ChEBI" id="CHEBI:37565"/>
        <dbReference type="ChEBI" id="CHEBI:58805"/>
        <dbReference type="EC" id="2.7.7.65"/>
    </reaction>
</comment>